<dbReference type="RefSeq" id="WP_249283232.1">
    <property type="nucleotide sequence ID" value="NZ_JACRST010000014.1"/>
</dbReference>
<dbReference type="AlphaFoldDB" id="A0A926I546"/>
<evidence type="ECO:0000259" key="1">
    <source>
        <dbReference type="PROSITE" id="PS51819"/>
    </source>
</evidence>
<dbReference type="Pfam" id="PF00903">
    <property type="entry name" value="Glyoxalase"/>
    <property type="match status" value="1"/>
</dbReference>
<accession>A0A926I546</accession>
<evidence type="ECO:0000313" key="2">
    <source>
        <dbReference type="EMBL" id="MBC8547158.1"/>
    </source>
</evidence>
<dbReference type="SUPFAM" id="SSF54593">
    <property type="entry name" value="Glyoxalase/Bleomycin resistance protein/Dihydroxybiphenyl dioxygenase"/>
    <property type="match status" value="1"/>
</dbReference>
<comment type="caution">
    <text evidence="2">The sequence shown here is derived from an EMBL/GenBank/DDBJ whole genome shotgun (WGS) entry which is preliminary data.</text>
</comment>
<dbReference type="PROSITE" id="PS51819">
    <property type="entry name" value="VOC"/>
    <property type="match status" value="1"/>
</dbReference>
<dbReference type="Proteomes" id="UP000653127">
    <property type="component" value="Unassembled WGS sequence"/>
</dbReference>
<organism evidence="2 3">
    <name type="scientific">Ligaoa zhengdingensis</name>
    <dbReference type="NCBI Taxonomy" id="2763658"/>
    <lineage>
        <taxon>Bacteria</taxon>
        <taxon>Bacillati</taxon>
        <taxon>Bacillota</taxon>
        <taxon>Clostridia</taxon>
        <taxon>Eubacteriales</taxon>
        <taxon>Oscillospiraceae</taxon>
        <taxon>Ligaoa</taxon>
    </lineage>
</organism>
<name>A0A926I546_9FIRM</name>
<evidence type="ECO:0000313" key="3">
    <source>
        <dbReference type="Proteomes" id="UP000653127"/>
    </source>
</evidence>
<proteinExistence type="predicted"/>
<dbReference type="PANTHER" id="PTHR10374:SF30">
    <property type="entry name" value="LACTOYLGLUTATHIONE LYASE"/>
    <property type="match status" value="1"/>
</dbReference>
<keyword evidence="3" id="KW-1185">Reference proteome</keyword>
<feature type="domain" description="VOC" evidence="1">
    <location>
        <begin position="4"/>
        <end position="122"/>
    </location>
</feature>
<dbReference type="PANTHER" id="PTHR10374">
    <property type="entry name" value="LACTOYLGLUTATHIONE LYASE GLYOXALASE I"/>
    <property type="match status" value="1"/>
</dbReference>
<reference evidence="2" key="1">
    <citation type="submission" date="2020-08" db="EMBL/GenBank/DDBJ databases">
        <title>Genome public.</title>
        <authorList>
            <person name="Liu C."/>
            <person name="Sun Q."/>
        </authorList>
    </citation>
    <scope>NUCLEOTIDE SEQUENCE</scope>
    <source>
        <strain evidence="2">NSJ-31</strain>
    </source>
</reference>
<dbReference type="InterPro" id="IPR037523">
    <property type="entry name" value="VOC_core"/>
</dbReference>
<sequence length="124" mass="14367">MKFAFAHNNLNVLDLEKSLAFYQEALGLVELRRKQAKDGSFTLVFLGDGREHAHQLELTWLRDRREPYNLGDNEIHLAFSVDDLEAAHQKHREMGCICYENPAMGIYFISDPDGYWIEIIPEKA</sequence>
<dbReference type="Gene3D" id="3.10.180.10">
    <property type="entry name" value="2,3-Dihydroxybiphenyl 1,2-Dioxygenase, domain 1"/>
    <property type="match status" value="1"/>
</dbReference>
<dbReference type="EMBL" id="JACRST010000014">
    <property type="protein sequence ID" value="MBC8547158.1"/>
    <property type="molecule type" value="Genomic_DNA"/>
</dbReference>
<protein>
    <submittedName>
        <fullName evidence="2">VOC family protein</fullName>
    </submittedName>
</protein>
<gene>
    <name evidence="2" type="ORF">H8711_09480</name>
</gene>
<dbReference type="InterPro" id="IPR004360">
    <property type="entry name" value="Glyas_Fos-R_dOase_dom"/>
</dbReference>
<dbReference type="InterPro" id="IPR029068">
    <property type="entry name" value="Glyas_Bleomycin-R_OHBP_Dase"/>
</dbReference>